<dbReference type="RefSeq" id="WP_116284675.1">
    <property type="nucleotide sequence ID" value="NZ_NBXA01000048.1"/>
</dbReference>
<dbReference type="AlphaFoldDB" id="A0A3E0VBT0"/>
<organism evidence="7 8">
    <name type="scientific">Subtercola boreus</name>
    <dbReference type="NCBI Taxonomy" id="120213"/>
    <lineage>
        <taxon>Bacteria</taxon>
        <taxon>Bacillati</taxon>
        <taxon>Actinomycetota</taxon>
        <taxon>Actinomycetes</taxon>
        <taxon>Micrococcales</taxon>
        <taxon>Microbacteriaceae</taxon>
        <taxon>Subtercola</taxon>
    </lineage>
</organism>
<dbReference type="Proteomes" id="UP000256709">
    <property type="component" value="Unassembled WGS sequence"/>
</dbReference>
<keyword evidence="5 6" id="KW-0233">DNA recombination</keyword>
<evidence type="ECO:0000256" key="6">
    <source>
        <dbReference type="RuleBase" id="RU365089"/>
    </source>
</evidence>
<evidence type="ECO:0000256" key="3">
    <source>
        <dbReference type="ARBA" id="ARBA00022578"/>
    </source>
</evidence>
<dbReference type="PANTHER" id="PTHR33217">
    <property type="entry name" value="TRANSPOSASE FOR INSERTION SEQUENCE ELEMENT IS1081"/>
    <property type="match status" value="1"/>
</dbReference>
<dbReference type="NCBIfam" id="NF033543">
    <property type="entry name" value="transpos_IS256"/>
    <property type="match status" value="1"/>
</dbReference>
<dbReference type="OrthoDB" id="9793302at2"/>
<accession>A0A3E0VBT0</accession>
<evidence type="ECO:0000313" key="8">
    <source>
        <dbReference type="Proteomes" id="UP000256709"/>
    </source>
</evidence>
<reference evidence="7 8" key="1">
    <citation type="submission" date="2017-04" db="EMBL/GenBank/DDBJ databases">
        <title>Comparative genome analysis of Subtercola boreus.</title>
        <authorList>
            <person name="Cho Y.-J."/>
            <person name="Cho A."/>
            <person name="Kim O.-S."/>
            <person name="Lee J.-I."/>
        </authorList>
    </citation>
    <scope>NUCLEOTIDE SEQUENCE [LARGE SCALE GENOMIC DNA]</scope>
    <source>
        <strain evidence="7 8">P27444</strain>
    </source>
</reference>
<dbReference type="GO" id="GO:0004803">
    <property type="term" value="F:transposase activity"/>
    <property type="evidence" value="ECO:0007669"/>
    <property type="project" value="UniProtKB-UniRule"/>
</dbReference>
<dbReference type="PANTHER" id="PTHR33217:SF7">
    <property type="entry name" value="TRANSPOSASE FOR INSERTION SEQUENCE ELEMENT IS1081"/>
    <property type="match status" value="1"/>
</dbReference>
<protein>
    <recommendedName>
        <fullName evidence="6">Mutator family transposase</fullName>
    </recommendedName>
</protein>
<evidence type="ECO:0000256" key="5">
    <source>
        <dbReference type="ARBA" id="ARBA00023172"/>
    </source>
</evidence>
<proteinExistence type="inferred from homology"/>
<comment type="similarity">
    <text evidence="2 6">Belongs to the transposase mutator family.</text>
</comment>
<evidence type="ECO:0000256" key="1">
    <source>
        <dbReference type="ARBA" id="ARBA00002190"/>
    </source>
</evidence>
<keyword evidence="4 6" id="KW-0238">DNA-binding</keyword>
<keyword evidence="6" id="KW-0814">Transposable element</keyword>
<comment type="function">
    <text evidence="1 6">Required for the transposition of the insertion element.</text>
</comment>
<dbReference type="InterPro" id="IPR001207">
    <property type="entry name" value="Transposase_mutator"/>
</dbReference>
<gene>
    <name evidence="7" type="ORF">B7R21_18155</name>
</gene>
<name>A0A3E0VBT0_9MICO</name>
<sequence length="414" mass="45814">MALDQSALLDLLGELKLTDVTDRIRVATETLYQELIDAEAAAFIGAAPFERSHDRTTHRNGTRPRTLSTTAGDLGLKIPKLRAGSFFPALLERRRRVDQALFAVVMEAYVHGVSTRKVDDLVKALGADTGISKSEVSRICAGLDAEVAEFRDRTLAAQDFPYVFLDATYCKARVGHRIVSQAIVVAVGVAADGRREVLGFDVGDSENEGFWTSFLRSLKTRGLDGVKLVMSDAHTGLKKAIKTVFQGAGWQRCRVHFMRNVLAVIPKGSQDMVASIIRTIFAQPDREHIEKQFLEVTTMLGRSHPKVAAMLVDALPDLLAFAAFPRRHWRQIWSTNPLERVNKEIKRRTDVVGVFPNAAALLRLAGSVLIEQHDEWEAGERRYFSEASMLELATTNNPIDVIDEAVILPELAAA</sequence>
<evidence type="ECO:0000313" key="7">
    <source>
        <dbReference type="EMBL" id="RFA06830.1"/>
    </source>
</evidence>
<dbReference type="Pfam" id="PF00872">
    <property type="entry name" value="Transposase_mut"/>
    <property type="match status" value="1"/>
</dbReference>
<comment type="caution">
    <text evidence="7">The sequence shown here is derived from an EMBL/GenBank/DDBJ whole genome shotgun (WGS) entry which is preliminary data.</text>
</comment>
<dbReference type="GO" id="GO:0003677">
    <property type="term" value="F:DNA binding"/>
    <property type="evidence" value="ECO:0007669"/>
    <property type="project" value="UniProtKB-UniRule"/>
</dbReference>
<keyword evidence="3 6" id="KW-0815">Transposition</keyword>
<evidence type="ECO:0000256" key="4">
    <source>
        <dbReference type="ARBA" id="ARBA00023125"/>
    </source>
</evidence>
<evidence type="ECO:0000256" key="2">
    <source>
        <dbReference type="ARBA" id="ARBA00010961"/>
    </source>
</evidence>
<dbReference type="EMBL" id="NBXA01000048">
    <property type="protein sequence ID" value="RFA06830.1"/>
    <property type="molecule type" value="Genomic_DNA"/>
</dbReference>
<dbReference type="GO" id="GO:0006313">
    <property type="term" value="P:DNA transposition"/>
    <property type="evidence" value="ECO:0007669"/>
    <property type="project" value="UniProtKB-UniRule"/>
</dbReference>